<name>A0AA40KA82_9PEZI</name>
<sequence>MAIERASDNSTVRYQPRVPAKTEARRPSSPTSTLSFVFPRVHRLTCRSISSWRSYTREHKRDAASNKLNSKIPILSVKTLPPRESRQPSPTFPLNIGTICPRSRPRVVRCENSTDGTTLGPSLSPSRFDDTAFDDFVLKAEFESETSVMANVIPTIAGKASIPNEHNLQFANCATLTGDITVKPTPDFFDGTRPDALHKSLINDLDRLVVPTKHANMPVAPNFFLKVQSQKGSTAVVRRQACLDIWSTRHAQSAELWRGQDVYHPSLCL</sequence>
<dbReference type="Proteomes" id="UP001172155">
    <property type="component" value="Unassembled WGS sequence"/>
</dbReference>
<comment type="caution">
    <text evidence="2">The sequence shown here is derived from an EMBL/GenBank/DDBJ whole genome shotgun (WGS) entry which is preliminary data.</text>
</comment>
<dbReference type="AlphaFoldDB" id="A0AA40KA82"/>
<keyword evidence="3" id="KW-1185">Reference proteome</keyword>
<organism evidence="2 3">
    <name type="scientific">Schizothecium vesticola</name>
    <dbReference type="NCBI Taxonomy" id="314040"/>
    <lineage>
        <taxon>Eukaryota</taxon>
        <taxon>Fungi</taxon>
        <taxon>Dikarya</taxon>
        <taxon>Ascomycota</taxon>
        <taxon>Pezizomycotina</taxon>
        <taxon>Sordariomycetes</taxon>
        <taxon>Sordariomycetidae</taxon>
        <taxon>Sordariales</taxon>
        <taxon>Schizotheciaceae</taxon>
        <taxon>Schizothecium</taxon>
    </lineage>
</organism>
<evidence type="ECO:0000256" key="1">
    <source>
        <dbReference type="SAM" id="MobiDB-lite"/>
    </source>
</evidence>
<evidence type="ECO:0000313" key="2">
    <source>
        <dbReference type="EMBL" id="KAK0751858.1"/>
    </source>
</evidence>
<proteinExistence type="predicted"/>
<protein>
    <submittedName>
        <fullName evidence="2">Uncharacterized protein</fullName>
    </submittedName>
</protein>
<reference evidence="2" key="1">
    <citation type="submission" date="2023-06" db="EMBL/GenBank/DDBJ databases">
        <title>Genome-scale phylogeny and comparative genomics of the fungal order Sordariales.</title>
        <authorList>
            <consortium name="Lawrence Berkeley National Laboratory"/>
            <person name="Hensen N."/>
            <person name="Bonometti L."/>
            <person name="Westerberg I."/>
            <person name="Brannstrom I.O."/>
            <person name="Guillou S."/>
            <person name="Cros-Aarteil S."/>
            <person name="Calhoun S."/>
            <person name="Haridas S."/>
            <person name="Kuo A."/>
            <person name="Mondo S."/>
            <person name="Pangilinan J."/>
            <person name="Riley R."/>
            <person name="LaButti K."/>
            <person name="Andreopoulos B."/>
            <person name="Lipzen A."/>
            <person name="Chen C."/>
            <person name="Yanf M."/>
            <person name="Daum C."/>
            <person name="Ng V."/>
            <person name="Clum A."/>
            <person name="Steindorff A."/>
            <person name="Ohm R."/>
            <person name="Martin F."/>
            <person name="Silar P."/>
            <person name="Natvig D."/>
            <person name="Lalanne C."/>
            <person name="Gautier V."/>
            <person name="Ament-velasquez S.L."/>
            <person name="Kruys A."/>
            <person name="Hutchinson M.I."/>
            <person name="Powell A.J."/>
            <person name="Barry K."/>
            <person name="Miller A.N."/>
            <person name="Grigoriev I.V."/>
            <person name="Debuchy R."/>
            <person name="Gladieux P."/>
            <person name="Thoren M.H."/>
            <person name="Johannesson H."/>
        </authorList>
    </citation>
    <scope>NUCLEOTIDE SEQUENCE</scope>
    <source>
        <strain evidence="2">SMH3187-1</strain>
    </source>
</reference>
<evidence type="ECO:0000313" key="3">
    <source>
        <dbReference type="Proteomes" id="UP001172155"/>
    </source>
</evidence>
<gene>
    <name evidence="2" type="ORF">B0T18DRAFT_403542</name>
</gene>
<accession>A0AA40KA82</accession>
<feature type="region of interest" description="Disordered" evidence="1">
    <location>
        <begin position="1"/>
        <end position="33"/>
    </location>
</feature>
<dbReference type="EMBL" id="JAUKUD010000002">
    <property type="protein sequence ID" value="KAK0751858.1"/>
    <property type="molecule type" value="Genomic_DNA"/>
</dbReference>